<evidence type="ECO:0000313" key="1">
    <source>
        <dbReference type="EMBL" id="BBA34180.1"/>
    </source>
</evidence>
<accession>A0A250KR98</accession>
<reference evidence="1 2" key="1">
    <citation type="submission" date="2016-12" db="EMBL/GenBank/DDBJ databases">
        <title>Genome sequencing of Methylocaldum marinum.</title>
        <authorList>
            <person name="Takeuchi M."/>
            <person name="Kamagata Y."/>
            <person name="Hiraoka S."/>
            <person name="Oshima K."/>
            <person name="Hattori M."/>
            <person name="Iwasaki W."/>
        </authorList>
    </citation>
    <scope>NUCLEOTIDE SEQUENCE [LARGE SCALE GENOMIC DNA]</scope>
    <source>
        <strain evidence="1 2">S8</strain>
    </source>
</reference>
<keyword evidence="2" id="KW-1185">Reference proteome</keyword>
<protein>
    <submittedName>
        <fullName evidence="1">Uncharacterized protein</fullName>
    </submittedName>
</protein>
<proteinExistence type="predicted"/>
<name>A0A250KR98_9GAMM</name>
<dbReference type="AlphaFoldDB" id="A0A250KR98"/>
<sequence length="254" mass="26613">MASDDLAAGVNTQSGVGAADAESKASTFAMPAVQPATMGFVDICTFEPVGPEALVMTGDDAVLEVTDLLPADSRFTFFGVHYGPGQPGGGIFVNANGSITFGNGDTNWSESLEEFATTVPKLAAFWDDLNPGSADSTVTVEFKHLPDRLVATWNQVPEWPDGGSNTFQITLLFAQGVYQFLYAGMTATDGLVGISSGRLVESDLSAQPGFLAKPLGYLAELYGGAPDDPFDLDGRCILGAPTPAANSWPTIFVR</sequence>
<dbReference type="KEGG" id="mmai:sS8_2228"/>
<dbReference type="Proteomes" id="UP000266313">
    <property type="component" value="Chromosome"/>
</dbReference>
<dbReference type="EMBL" id="AP017928">
    <property type="protein sequence ID" value="BBA34180.1"/>
    <property type="molecule type" value="Genomic_DNA"/>
</dbReference>
<gene>
    <name evidence="1" type="ORF">sS8_2228</name>
</gene>
<organism evidence="1 2">
    <name type="scientific">Methylocaldum marinum</name>
    <dbReference type="NCBI Taxonomy" id="1432792"/>
    <lineage>
        <taxon>Bacteria</taxon>
        <taxon>Pseudomonadati</taxon>
        <taxon>Pseudomonadota</taxon>
        <taxon>Gammaproteobacteria</taxon>
        <taxon>Methylococcales</taxon>
        <taxon>Methylococcaceae</taxon>
        <taxon>Methylocaldum</taxon>
    </lineage>
</organism>
<evidence type="ECO:0000313" key="2">
    <source>
        <dbReference type="Proteomes" id="UP000266313"/>
    </source>
</evidence>